<keyword evidence="9 17" id="KW-0067">ATP-binding</keyword>
<evidence type="ECO:0000256" key="3">
    <source>
        <dbReference type="ARBA" id="ARBA00022475"/>
    </source>
</evidence>
<evidence type="ECO:0000256" key="5">
    <source>
        <dbReference type="ARBA" id="ARBA00022679"/>
    </source>
</evidence>
<evidence type="ECO:0000256" key="13">
    <source>
        <dbReference type="ARBA" id="ARBA00023209"/>
    </source>
</evidence>
<evidence type="ECO:0000256" key="2">
    <source>
        <dbReference type="ARBA" id="ARBA00005967"/>
    </source>
</evidence>
<comment type="subcellular location">
    <subcellularLocation>
        <location evidence="1">Cell membrane</location>
        <topology evidence="1">Multi-pass membrane protein</topology>
    </subcellularLocation>
</comment>
<keyword evidence="5" id="KW-0808">Transferase</keyword>
<evidence type="ECO:0000256" key="18">
    <source>
        <dbReference type="PIRSR" id="PIRSR600829-4"/>
    </source>
</evidence>
<keyword evidence="11" id="KW-0443">Lipid metabolism</keyword>
<keyword evidence="8" id="KW-0418">Kinase</keyword>
<dbReference type="GO" id="GO:0016301">
    <property type="term" value="F:kinase activity"/>
    <property type="evidence" value="ECO:0007669"/>
    <property type="project" value="UniProtKB-KW"/>
</dbReference>
<keyword evidence="13" id="KW-0594">Phospholipid biosynthesis</keyword>
<dbReference type="GO" id="GO:0005886">
    <property type="term" value="C:plasma membrane"/>
    <property type="evidence" value="ECO:0007669"/>
    <property type="project" value="UniProtKB-SubCell"/>
</dbReference>
<dbReference type="GO" id="GO:0005524">
    <property type="term" value="F:ATP binding"/>
    <property type="evidence" value="ECO:0007669"/>
    <property type="project" value="UniProtKB-KW"/>
</dbReference>
<dbReference type="GO" id="GO:0046872">
    <property type="term" value="F:metal ion binding"/>
    <property type="evidence" value="ECO:0007669"/>
    <property type="project" value="UniProtKB-KW"/>
</dbReference>
<keyword evidence="12 19" id="KW-0472">Membrane</keyword>
<sequence length="123" mass="13542">MKKDHSLLGSFKYAARGLKDAVKQESNLKVHLVIALAACISALFFKFNPLEWAILVLTVSMVFLLELINTTLETLVDIVSPEINEKSRIAKDVSAAGVLLAAIASIIIGVFLFLPKILPRLFY</sequence>
<evidence type="ECO:0000256" key="4">
    <source>
        <dbReference type="ARBA" id="ARBA00022516"/>
    </source>
</evidence>
<evidence type="ECO:0000256" key="12">
    <source>
        <dbReference type="ARBA" id="ARBA00023136"/>
    </source>
</evidence>
<dbReference type="AlphaFoldDB" id="A0A1F7WV37"/>
<dbReference type="Proteomes" id="UP000178812">
    <property type="component" value="Unassembled WGS sequence"/>
</dbReference>
<feature type="binding site" evidence="18">
    <location>
        <position position="73"/>
    </location>
    <ligand>
        <name>a divalent metal cation</name>
        <dbReference type="ChEBI" id="CHEBI:60240"/>
    </ligand>
</feature>
<feature type="binding site" evidence="17">
    <location>
        <position position="25"/>
    </location>
    <ligand>
        <name>ATP</name>
        <dbReference type="ChEBI" id="CHEBI:30616"/>
    </ligand>
</feature>
<feature type="active site" description="Proton acceptor" evidence="15">
    <location>
        <position position="66"/>
    </location>
</feature>
<evidence type="ECO:0000256" key="11">
    <source>
        <dbReference type="ARBA" id="ARBA00023098"/>
    </source>
</evidence>
<feature type="binding site" evidence="17">
    <location>
        <begin position="91"/>
        <end position="92"/>
    </location>
    <ligand>
        <name>ATP</name>
        <dbReference type="ChEBI" id="CHEBI:30616"/>
    </ligand>
</feature>
<comment type="similarity">
    <text evidence="2">Belongs to the bacterial diacylglycerol kinase family.</text>
</comment>
<proteinExistence type="inferred from homology"/>
<evidence type="ECO:0000256" key="15">
    <source>
        <dbReference type="PIRSR" id="PIRSR600829-1"/>
    </source>
</evidence>
<dbReference type="InterPro" id="IPR036945">
    <property type="entry name" value="DAGK_sf"/>
</dbReference>
<reference evidence="20 21" key="1">
    <citation type="journal article" date="2016" name="Nat. Commun.">
        <title>Thousands of microbial genomes shed light on interconnected biogeochemical processes in an aquifer system.</title>
        <authorList>
            <person name="Anantharaman K."/>
            <person name="Brown C.T."/>
            <person name="Hug L.A."/>
            <person name="Sharon I."/>
            <person name="Castelle C.J."/>
            <person name="Probst A.J."/>
            <person name="Thomas B.C."/>
            <person name="Singh A."/>
            <person name="Wilkins M.J."/>
            <person name="Karaoz U."/>
            <person name="Brodie E.L."/>
            <person name="Williams K.H."/>
            <person name="Hubbard S.S."/>
            <person name="Banfield J.F."/>
        </authorList>
    </citation>
    <scope>NUCLEOTIDE SEQUENCE [LARGE SCALE GENOMIC DNA]</scope>
</reference>
<keyword evidence="18" id="KW-0479">Metal-binding</keyword>
<evidence type="ECO:0000313" key="20">
    <source>
        <dbReference type="EMBL" id="OGM06028.1"/>
    </source>
</evidence>
<feature type="binding site" evidence="17">
    <location>
        <position position="13"/>
    </location>
    <ligand>
        <name>ATP</name>
        <dbReference type="ChEBI" id="CHEBI:30616"/>
    </ligand>
</feature>
<dbReference type="GO" id="GO:0008654">
    <property type="term" value="P:phospholipid biosynthetic process"/>
    <property type="evidence" value="ECO:0007669"/>
    <property type="project" value="UniProtKB-KW"/>
</dbReference>
<keyword evidence="10 19" id="KW-1133">Transmembrane helix</keyword>
<dbReference type="Gene3D" id="1.10.287.3610">
    <property type="match status" value="1"/>
</dbReference>
<feature type="binding site" evidence="16">
    <location>
        <position position="66"/>
    </location>
    <ligand>
        <name>substrate</name>
    </ligand>
</feature>
<keyword evidence="3" id="KW-1003">Cell membrane</keyword>
<dbReference type="PANTHER" id="PTHR34299:SF1">
    <property type="entry name" value="DIACYLGLYCEROL KINASE"/>
    <property type="match status" value="1"/>
</dbReference>
<keyword evidence="6 19" id="KW-0812">Transmembrane</keyword>
<gene>
    <name evidence="20" type="ORF">A2125_00755</name>
</gene>
<organism evidence="20 21">
    <name type="scientific">Candidatus Woesebacteria bacterium GWB1_43_5</name>
    <dbReference type="NCBI Taxonomy" id="1802474"/>
    <lineage>
        <taxon>Bacteria</taxon>
        <taxon>Candidatus Woeseibacteriota</taxon>
    </lineage>
</organism>
<keyword evidence="18" id="KW-0460">Magnesium</keyword>
<evidence type="ECO:0000256" key="1">
    <source>
        <dbReference type="ARBA" id="ARBA00004651"/>
    </source>
</evidence>
<evidence type="ECO:0000256" key="19">
    <source>
        <dbReference type="SAM" id="Phobius"/>
    </source>
</evidence>
<feature type="binding site" evidence="18">
    <location>
        <position position="25"/>
    </location>
    <ligand>
        <name>a divalent metal cation</name>
        <dbReference type="ChEBI" id="CHEBI:60240"/>
    </ligand>
</feature>
<dbReference type="Pfam" id="PF01219">
    <property type="entry name" value="DAGK_prokar"/>
    <property type="match status" value="1"/>
</dbReference>
<evidence type="ECO:0000313" key="21">
    <source>
        <dbReference type="Proteomes" id="UP000178812"/>
    </source>
</evidence>
<evidence type="ECO:0000256" key="9">
    <source>
        <dbReference type="ARBA" id="ARBA00022840"/>
    </source>
</evidence>
<dbReference type="CDD" id="cd14265">
    <property type="entry name" value="UDPK_IM_like"/>
    <property type="match status" value="1"/>
</dbReference>
<name>A0A1F7WV37_9BACT</name>
<accession>A0A1F7WV37</accession>
<dbReference type="InterPro" id="IPR000829">
    <property type="entry name" value="DAGK"/>
</dbReference>
<comment type="cofactor">
    <cofactor evidence="18">
        <name>Mg(2+)</name>
        <dbReference type="ChEBI" id="CHEBI:18420"/>
    </cofactor>
    <text evidence="18">Mn(2+), Zn(2+), Cd(2+) and Co(2+) support activity to lesser extents.</text>
</comment>
<evidence type="ECO:0008006" key="22">
    <source>
        <dbReference type="Google" id="ProtNLM"/>
    </source>
</evidence>
<dbReference type="EMBL" id="MGFM01000007">
    <property type="protein sequence ID" value="OGM06028.1"/>
    <property type="molecule type" value="Genomic_DNA"/>
</dbReference>
<feature type="transmembrane region" description="Helical" evidence="19">
    <location>
        <begin position="93"/>
        <end position="114"/>
    </location>
</feature>
<keyword evidence="4" id="KW-0444">Lipid biosynthesis</keyword>
<evidence type="ECO:0000256" key="16">
    <source>
        <dbReference type="PIRSR" id="PIRSR600829-2"/>
    </source>
</evidence>
<evidence type="ECO:0000256" key="10">
    <source>
        <dbReference type="ARBA" id="ARBA00022989"/>
    </source>
</evidence>
<dbReference type="PANTHER" id="PTHR34299">
    <property type="entry name" value="DIACYLGLYCEROL KINASE"/>
    <property type="match status" value="1"/>
</dbReference>
<feature type="transmembrane region" description="Helical" evidence="19">
    <location>
        <begin position="28"/>
        <end position="46"/>
    </location>
</feature>
<evidence type="ECO:0000256" key="17">
    <source>
        <dbReference type="PIRSR" id="PIRSR600829-3"/>
    </source>
</evidence>
<evidence type="ECO:0000256" key="6">
    <source>
        <dbReference type="ARBA" id="ARBA00022692"/>
    </source>
</evidence>
<evidence type="ECO:0000256" key="7">
    <source>
        <dbReference type="ARBA" id="ARBA00022741"/>
    </source>
</evidence>
<keyword evidence="14" id="KW-1208">Phospholipid metabolism</keyword>
<evidence type="ECO:0000256" key="8">
    <source>
        <dbReference type="ARBA" id="ARBA00022777"/>
    </source>
</evidence>
<comment type="caution">
    <text evidence="20">The sequence shown here is derived from an EMBL/GenBank/DDBJ whole genome shotgun (WGS) entry which is preliminary data.</text>
</comment>
<feature type="transmembrane region" description="Helical" evidence="19">
    <location>
        <begin position="52"/>
        <end position="72"/>
    </location>
</feature>
<protein>
    <recommendedName>
        <fullName evidence="22">Diacylglycerol kinase</fullName>
    </recommendedName>
</protein>
<feature type="binding site" evidence="17">
    <location>
        <position position="73"/>
    </location>
    <ligand>
        <name>ATP</name>
        <dbReference type="ChEBI" id="CHEBI:30616"/>
    </ligand>
</feature>
<dbReference type="InterPro" id="IPR033717">
    <property type="entry name" value="UDPK"/>
</dbReference>
<keyword evidence="7 17" id="KW-0547">Nucleotide-binding</keyword>
<evidence type="ECO:0000256" key="14">
    <source>
        <dbReference type="ARBA" id="ARBA00023264"/>
    </source>
</evidence>